<protein>
    <submittedName>
        <fullName evidence="3">Uncharacterized protein</fullName>
    </submittedName>
</protein>
<dbReference type="WBParaSite" id="PSAMB.scaffold831size40700.g8961.t1">
    <property type="protein sequence ID" value="PSAMB.scaffold831size40700.g8961.t1"/>
    <property type="gene ID" value="PSAMB.scaffold831size40700.g8961"/>
</dbReference>
<sequence>MAVFPMLLICLGLLSAAVAVEWTADGTGLTGHMDHWTTITRQTRAAGRGHCSAPCSKQLMLPCDFPSLDRCLMATCRELCSKDEQRKVNSCFCQTVGEVTMRACFCQPKKGQTTAQPKILRF</sequence>
<evidence type="ECO:0000313" key="2">
    <source>
        <dbReference type="Proteomes" id="UP000887566"/>
    </source>
</evidence>
<keyword evidence="2" id="KW-1185">Reference proteome</keyword>
<organism evidence="2 3">
    <name type="scientific">Plectus sambesii</name>
    <dbReference type="NCBI Taxonomy" id="2011161"/>
    <lineage>
        <taxon>Eukaryota</taxon>
        <taxon>Metazoa</taxon>
        <taxon>Ecdysozoa</taxon>
        <taxon>Nematoda</taxon>
        <taxon>Chromadorea</taxon>
        <taxon>Plectida</taxon>
        <taxon>Plectina</taxon>
        <taxon>Plectoidea</taxon>
        <taxon>Plectidae</taxon>
        <taxon>Plectus</taxon>
    </lineage>
</organism>
<proteinExistence type="predicted"/>
<evidence type="ECO:0000256" key="1">
    <source>
        <dbReference type="SAM" id="SignalP"/>
    </source>
</evidence>
<accession>A0A914XIC5</accession>
<name>A0A914XIC5_9BILA</name>
<feature type="chain" id="PRO_5036734980" evidence="1">
    <location>
        <begin position="20"/>
        <end position="122"/>
    </location>
</feature>
<evidence type="ECO:0000313" key="3">
    <source>
        <dbReference type="WBParaSite" id="PSAMB.scaffold831size40700.g8961.t1"/>
    </source>
</evidence>
<feature type="signal peptide" evidence="1">
    <location>
        <begin position="1"/>
        <end position="19"/>
    </location>
</feature>
<dbReference type="AlphaFoldDB" id="A0A914XIC5"/>
<keyword evidence="1" id="KW-0732">Signal</keyword>
<dbReference type="Proteomes" id="UP000887566">
    <property type="component" value="Unplaced"/>
</dbReference>
<reference evidence="3" key="1">
    <citation type="submission" date="2022-11" db="UniProtKB">
        <authorList>
            <consortium name="WormBaseParasite"/>
        </authorList>
    </citation>
    <scope>IDENTIFICATION</scope>
</reference>